<feature type="transmembrane region" description="Helical" evidence="2">
    <location>
        <begin position="555"/>
        <end position="579"/>
    </location>
</feature>
<evidence type="ECO:0000259" key="3">
    <source>
        <dbReference type="Pfam" id="PF00149"/>
    </source>
</evidence>
<dbReference type="Pfam" id="PF00149">
    <property type="entry name" value="Metallophos"/>
    <property type="match status" value="1"/>
</dbReference>
<dbReference type="Proteomes" id="UP001295423">
    <property type="component" value="Unassembled WGS sequence"/>
</dbReference>
<feature type="region of interest" description="Disordered" evidence="1">
    <location>
        <begin position="586"/>
        <end position="610"/>
    </location>
</feature>
<protein>
    <recommendedName>
        <fullName evidence="3">Calcineurin-like phosphoesterase domain-containing protein</fullName>
    </recommendedName>
</protein>
<feature type="transmembrane region" description="Helical" evidence="2">
    <location>
        <begin position="55"/>
        <end position="73"/>
    </location>
</feature>
<accession>A0AAD2FKK1</accession>
<dbReference type="InterPro" id="IPR029052">
    <property type="entry name" value="Metallo-depent_PP-like"/>
</dbReference>
<feature type="compositionally biased region" description="Basic and acidic residues" evidence="1">
    <location>
        <begin position="595"/>
        <end position="610"/>
    </location>
</feature>
<keyword evidence="2" id="KW-0472">Membrane</keyword>
<feature type="transmembrane region" description="Helical" evidence="2">
    <location>
        <begin position="147"/>
        <end position="170"/>
    </location>
</feature>
<organism evidence="4 5">
    <name type="scientific">Cylindrotheca closterium</name>
    <dbReference type="NCBI Taxonomy" id="2856"/>
    <lineage>
        <taxon>Eukaryota</taxon>
        <taxon>Sar</taxon>
        <taxon>Stramenopiles</taxon>
        <taxon>Ochrophyta</taxon>
        <taxon>Bacillariophyta</taxon>
        <taxon>Bacillariophyceae</taxon>
        <taxon>Bacillariophycidae</taxon>
        <taxon>Bacillariales</taxon>
        <taxon>Bacillariaceae</taxon>
        <taxon>Cylindrotheca</taxon>
    </lineage>
</organism>
<gene>
    <name evidence="4" type="ORF">CYCCA115_LOCUS5867</name>
</gene>
<evidence type="ECO:0000313" key="5">
    <source>
        <dbReference type="Proteomes" id="UP001295423"/>
    </source>
</evidence>
<name>A0AAD2FKK1_9STRA</name>
<dbReference type="EMBL" id="CAKOGP040000668">
    <property type="protein sequence ID" value="CAJ1937886.1"/>
    <property type="molecule type" value="Genomic_DNA"/>
</dbReference>
<dbReference type="PANTHER" id="PTHR31302:SF0">
    <property type="entry name" value="TRANSMEMBRANE PROTEIN WITH METALLOPHOSPHOESTERASE DOMAIN"/>
    <property type="match status" value="1"/>
</dbReference>
<keyword evidence="5" id="KW-1185">Reference proteome</keyword>
<evidence type="ECO:0000313" key="4">
    <source>
        <dbReference type="EMBL" id="CAJ1937886.1"/>
    </source>
</evidence>
<dbReference type="Gene3D" id="3.60.21.10">
    <property type="match status" value="1"/>
</dbReference>
<keyword evidence="2" id="KW-1133">Transmembrane helix</keyword>
<dbReference type="AlphaFoldDB" id="A0AAD2FKK1"/>
<feature type="domain" description="Calcineurin-like phosphoesterase" evidence="3">
    <location>
        <begin position="281"/>
        <end position="473"/>
    </location>
</feature>
<evidence type="ECO:0000256" key="2">
    <source>
        <dbReference type="SAM" id="Phobius"/>
    </source>
</evidence>
<reference evidence="4" key="1">
    <citation type="submission" date="2023-08" db="EMBL/GenBank/DDBJ databases">
        <authorList>
            <person name="Audoor S."/>
            <person name="Bilcke G."/>
        </authorList>
    </citation>
    <scope>NUCLEOTIDE SEQUENCE</scope>
</reference>
<dbReference type="InterPro" id="IPR004843">
    <property type="entry name" value="Calcineurin-like_PHP"/>
</dbReference>
<comment type="caution">
    <text evidence="4">The sequence shown here is derived from an EMBL/GenBank/DDBJ whole genome shotgun (WGS) entry which is preliminary data.</text>
</comment>
<feature type="region of interest" description="Disordered" evidence="1">
    <location>
        <begin position="205"/>
        <end position="226"/>
    </location>
</feature>
<sequence>MSHSDNNIATSAQSSSRNEKMWYCSRRNMIGATLFVGLGIAVAFTSGAAGAPFFALMWFVGLPMVYLIIRYIWLRLCRDPFLSQSDTLSAVTWESITTCPPSLQRTVPTILFWIFFMLCFAGAFFGLDISSENVEPDMFIVVTFNGFGSLLILCSAVWLVDALCLLYLFVVADKMLGHTGAAQDWWYRSKMMLLSQQQEEEAARQSVATAATGNSETVDDADAEKPRQLDQRRSAAKWRLLLILVLYTWWTVWSYFAAYDPTVLKLNVPVPKLPPECDGYKLAMAADLHVGSMAGLSDAEWMVNNLNALNPDAIALVGDIGDQPVTDITRQKMEPLTRLKAPDGVYMSFGNHENIEGVADYRKLLREEAPFAETLVLLENQHAMLNKANTDGCSIALIGMADWSGKRDALFEDQIAPDYETAIRVQAGLNGTFIENDEPISSDLPMIMLQHQPFGMKQAAKDGVGLQLSGHTHGGQIWPQHITLLSYDGIAGLAEFDVGSEHGPSYLFVSEGVVGWGPRLRFLSRTDIALLTLRTPEAMKAEGLKPDLSVSVATAAMYFAISIIPISLLLCLVPMCCWARQRRTDNRRQQQGVETESKDKDEEEGKAVSN</sequence>
<feature type="transmembrane region" description="Helical" evidence="2">
    <location>
        <begin position="29"/>
        <end position="49"/>
    </location>
</feature>
<feature type="compositionally biased region" description="Polar residues" evidence="1">
    <location>
        <begin position="206"/>
        <end position="216"/>
    </location>
</feature>
<feature type="transmembrane region" description="Helical" evidence="2">
    <location>
        <begin position="110"/>
        <end position="127"/>
    </location>
</feature>
<proteinExistence type="predicted"/>
<dbReference type="InterPro" id="IPR051158">
    <property type="entry name" value="Metallophosphoesterase_sf"/>
</dbReference>
<dbReference type="PANTHER" id="PTHR31302">
    <property type="entry name" value="TRANSMEMBRANE PROTEIN WITH METALLOPHOSPHOESTERASE DOMAIN-RELATED"/>
    <property type="match status" value="1"/>
</dbReference>
<dbReference type="SUPFAM" id="SSF56300">
    <property type="entry name" value="Metallo-dependent phosphatases"/>
    <property type="match status" value="1"/>
</dbReference>
<keyword evidence="2" id="KW-0812">Transmembrane</keyword>
<evidence type="ECO:0000256" key="1">
    <source>
        <dbReference type="SAM" id="MobiDB-lite"/>
    </source>
</evidence>
<dbReference type="GO" id="GO:0016787">
    <property type="term" value="F:hydrolase activity"/>
    <property type="evidence" value="ECO:0007669"/>
    <property type="project" value="InterPro"/>
</dbReference>
<feature type="transmembrane region" description="Helical" evidence="2">
    <location>
        <begin position="240"/>
        <end position="259"/>
    </location>
</feature>